<dbReference type="AlphaFoldDB" id="A0A432LY56"/>
<evidence type="ECO:0000313" key="3">
    <source>
        <dbReference type="Proteomes" id="UP000267077"/>
    </source>
</evidence>
<feature type="transmembrane region" description="Helical" evidence="1">
    <location>
        <begin position="137"/>
        <end position="154"/>
    </location>
</feature>
<feature type="transmembrane region" description="Helical" evidence="1">
    <location>
        <begin position="91"/>
        <end position="116"/>
    </location>
</feature>
<keyword evidence="3" id="KW-1185">Reference proteome</keyword>
<reference evidence="2 3" key="1">
    <citation type="submission" date="2018-12" db="EMBL/GenBank/DDBJ databases">
        <title>Dyella dinghuensis sp. nov. DHOA06 and Dyella choica sp. nov. 4M-K27, isolated from forest soil.</title>
        <authorList>
            <person name="Qiu L.-H."/>
            <person name="Gao Z.-H."/>
        </authorList>
    </citation>
    <scope>NUCLEOTIDE SEQUENCE [LARGE SCALE GENOMIC DNA]</scope>
    <source>
        <strain evidence="2 3">DHOA06</strain>
    </source>
</reference>
<name>A0A432LY56_9GAMM</name>
<keyword evidence="1" id="KW-1133">Transmembrane helix</keyword>
<comment type="caution">
    <text evidence="2">The sequence shown here is derived from an EMBL/GenBank/DDBJ whole genome shotgun (WGS) entry which is preliminary data.</text>
</comment>
<dbReference type="InterPro" id="IPR007498">
    <property type="entry name" value="PqiA-like"/>
</dbReference>
<keyword evidence="1" id="KW-0472">Membrane</keyword>
<organism evidence="2 3">
    <name type="scientific">Dyella dinghuensis</name>
    <dbReference type="NCBI Taxonomy" id="1920169"/>
    <lineage>
        <taxon>Bacteria</taxon>
        <taxon>Pseudomonadati</taxon>
        <taxon>Pseudomonadota</taxon>
        <taxon>Gammaproteobacteria</taxon>
        <taxon>Lysobacterales</taxon>
        <taxon>Rhodanobacteraceae</taxon>
        <taxon>Dyella</taxon>
    </lineage>
</organism>
<accession>A0A432LY56</accession>
<feature type="transmembrane region" description="Helical" evidence="1">
    <location>
        <begin position="160"/>
        <end position="179"/>
    </location>
</feature>
<evidence type="ECO:0000313" key="2">
    <source>
        <dbReference type="EMBL" id="RUL66415.1"/>
    </source>
</evidence>
<sequence length="195" mass="21093">MLCEHCDEVYVRQTMAQGASYFCSRCGSRLGKGSLLSVGAWLAWTITAACLFIFANTFPVALISFEGLQSEATIWQCISALAQGPGTPTAIAAGFVIIGIPGFQIALLLWLLSFAVAGKACPYFVAILRCLHFSRPWGMTEVFLLGVLVAIIKLSSYLHVLIGAGVLSVALLAPLMVVITTHDTDELWQLFERHP</sequence>
<proteinExistence type="predicted"/>
<dbReference type="Pfam" id="PF04403">
    <property type="entry name" value="PqiA"/>
    <property type="match status" value="1"/>
</dbReference>
<feature type="transmembrane region" description="Helical" evidence="1">
    <location>
        <begin position="35"/>
        <end position="55"/>
    </location>
</feature>
<evidence type="ECO:0000256" key="1">
    <source>
        <dbReference type="SAM" id="Phobius"/>
    </source>
</evidence>
<protein>
    <submittedName>
        <fullName evidence="2">Paraquat-inducible protein A</fullName>
    </submittedName>
</protein>
<dbReference type="Proteomes" id="UP000267077">
    <property type="component" value="Unassembled WGS sequence"/>
</dbReference>
<gene>
    <name evidence="2" type="ORF">EKH79_03785</name>
</gene>
<keyword evidence="1" id="KW-0812">Transmembrane</keyword>
<dbReference type="EMBL" id="RYZR01000003">
    <property type="protein sequence ID" value="RUL66415.1"/>
    <property type="molecule type" value="Genomic_DNA"/>
</dbReference>
<dbReference type="OrthoDB" id="9807787at2"/>